<dbReference type="InterPro" id="IPR001736">
    <property type="entry name" value="PLipase_D/transphosphatidylase"/>
</dbReference>
<feature type="compositionally biased region" description="Basic residues" evidence="8">
    <location>
        <begin position="192"/>
        <end position="205"/>
    </location>
</feature>
<evidence type="ECO:0000256" key="2">
    <source>
        <dbReference type="ARBA" id="ARBA00008664"/>
    </source>
</evidence>
<feature type="region of interest" description="Disordered" evidence="8">
    <location>
        <begin position="609"/>
        <end position="672"/>
    </location>
</feature>
<dbReference type="SUPFAM" id="SSF64268">
    <property type="entry name" value="PX domain"/>
    <property type="match status" value="1"/>
</dbReference>
<organism evidence="11 12">
    <name type="scientific">Diploscapter pachys</name>
    <dbReference type="NCBI Taxonomy" id="2018661"/>
    <lineage>
        <taxon>Eukaryota</taxon>
        <taxon>Metazoa</taxon>
        <taxon>Ecdysozoa</taxon>
        <taxon>Nematoda</taxon>
        <taxon>Chromadorea</taxon>
        <taxon>Rhabditida</taxon>
        <taxon>Rhabditina</taxon>
        <taxon>Rhabditomorpha</taxon>
        <taxon>Rhabditoidea</taxon>
        <taxon>Rhabditidae</taxon>
        <taxon>Diploscapter</taxon>
    </lineage>
</organism>
<keyword evidence="5 7" id="KW-0442">Lipid degradation</keyword>
<feature type="region of interest" description="Disordered" evidence="8">
    <location>
        <begin position="166"/>
        <end position="214"/>
    </location>
</feature>
<evidence type="ECO:0000313" key="12">
    <source>
        <dbReference type="Proteomes" id="UP000218231"/>
    </source>
</evidence>
<dbReference type="CDD" id="cd09141">
    <property type="entry name" value="PLDc_vPLD1_2_yPLD_like_2"/>
    <property type="match status" value="1"/>
</dbReference>
<accession>A0A2A2LJJ7</accession>
<comment type="caution">
    <text evidence="11">The sequence shown here is derived from an EMBL/GenBank/DDBJ whole genome shotgun (WGS) entry which is preliminary data.</text>
</comment>
<dbReference type="OrthoDB" id="14911at2759"/>
<comment type="similarity">
    <text evidence="2 7">Belongs to the phospholipase D family.</text>
</comment>
<feature type="compositionally biased region" description="Polar residues" evidence="8">
    <location>
        <begin position="650"/>
        <end position="662"/>
    </location>
</feature>
<dbReference type="Gene3D" id="3.30.1520.10">
    <property type="entry name" value="Phox-like domain"/>
    <property type="match status" value="1"/>
</dbReference>
<reference evidence="11 12" key="1">
    <citation type="journal article" date="2017" name="Curr. Biol.">
        <title>Genome architecture and evolution of a unichromosomal asexual nematode.</title>
        <authorList>
            <person name="Fradin H."/>
            <person name="Zegar C."/>
            <person name="Gutwein M."/>
            <person name="Lucas J."/>
            <person name="Kovtun M."/>
            <person name="Corcoran D."/>
            <person name="Baugh L.R."/>
            <person name="Kiontke K."/>
            <person name="Gunsalus K."/>
            <person name="Fitch D.H."/>
            <person name="Piano F."/>
        </authorList>
    </citation>
    <scope>NUCLEOTIDE SEQUENCE [LARGE SCALE GENOMIC DNA]</scope>
    <source>
        <strain evidence="11">PF1309</strain>
    </source>
</reference>
<evidence type="ECO:0000256" key="4">
    <source>
        <dbReference type="ARBA" id="ARBA00022801"/>
    </source>
</evidence>
<keyword evidence="4 7" id="KW-0378">Hydrolase</keyword>
<evidence type="ECO:0000313" key="11">
    <source>
        <dbReference type="EMBL" id="PAV86392.1"/>
    </source>
</evidence>
<dbReference type="Proteomes" id="UP000218231">
    <property type="component" value="Unassembled WGS sequence"/>
</dbReference>
<dbReference type="EC" id="3.1.4.4" evidence="7"/>
<dbReference type="GO" id="GO:0004630">
    <property type="term" value="F:phospholipase D activity"/>
    <property type="evidence" value="ECO:0007669"/>
    <property type="project" value="UniProtKB-UniRule"/>
</dbReference>
<dbReference type="InterPro" id="IPR001683">
    <property type="entry name" value="PX_dom"/>
</dbReference>
<dbReference type="InterPro" id="IPR036871">
    <property type="entry name" value="PX_dom_sf"/>
</dbReference>
<evidence type="ECO:0000259" key="10">
    <source>
        <dbReference type="PROSITE" id="PS50195"/>
    </source>
</evidence>
<dbReference type="Gene3D" id="3.30.870.10">
    <property type="entry name" value="Endonuclease Chain A"/>
    <property type="match status" value="2"/>
</dbReference>
<dbReference type="PIRSF" id="PIRSF009376">
    <property type="entry name" value="Phospholipase_D_euk"/>
    <property type="match status" value="1"/>
</dbReference>
<dbReference type="PANTHER" id="PTHR18896:SF76">
    <property type="entry name" value="PHOSPHOLIPASE"/>
    <property type="match status" value="1"/>
</dbReference>
<keyword evidence="3" id="KW-0677">Repeat</keyword>
<dbReference type="SUPFAM" id="SSF56024">
    <property type="entry name" value="Phospholipase D/nuclease"/>
    <property type="match status" value="3"/>
</dbReference>
<evidence type="ECO:0000256" key="8">
    <source>
        <dbReference type="SAM" id="MobiDB-lite"/>
    </source>
</evidence>
<evidence type="ECO:0000256" key="7">
    <source>
        <dbReference type="PIRNR" id="PIRNR009376"/>
    </source>
</evidence>
<proteinExistence type="inferred from homology"/>
<dbReference type="GO" id="GO:0009395">
    <property type="term" value="P:phospholipid catabolic process"/>
    <property type="evidence" value="ECO:0007669"/>
    <property type="project" value="TreeGrafter"/>
</dbReference>
<dbReference type="GO" id="GO:0060627">
    <property type="term" value="P:regulation of vesicle-mediated transport"/>
    <property type="evidence" value="ECO:0007669"/>
    <property type="project" value="TreeGrafter"/>
</dbReference>
<dbReference type="PANTHER" id="PTHR18896">
    <property type="entry name" value="PHOSPHOLIPASE D"/>
    <property type="match status" value="1"/>
</dbReference>
<dbReference type="SMART" id="SM00155">
    <property type="entry name" value="PLDc"/>
    <property type="match status" value="1"/>
</dbReference>
<dbReference type="STRING" id="2018661.A0A2A2LJJ7"/>
<dbReference type="InterPro" id="IPR016555">
    <property type="entry name" value="PLipase_D_euk"/>
</dbReference>
<evidence type="ECO:0000256" key="3">
    <source>
        <dbReference type="ARBA" id="ARBA00022737"/>
    </source>
</evidence>
<dbReference type="CDD" id="cd01254">
    <property type="entry name" value="PH_PLD"/>
    <property type="match status" value="1"/>
</dbReference>
<dbReference type="InterPro" id="IPR015679">
    <property type="entry name" value="PLipase_D_fam"/>
</dbReference>
<feature type="compositionally biased region" description="Low complexity" evidence="8">
    <location>
        <begin position="636"/>
        <end position="649"/>
    </location>
</feature>
<evidence type="ECO:0000256" key="5">
    <source>
        <dbReference type="ARBA" id="ARBA00022963"/>
    </source>
</evidence>
<sequence length="1174" mass="134506">MVLKIYRKLQNLSHLHYQLVRFLNLMRISRYTIELEHGDFRWQVVRNYNDFQMLNNRLRLHRTREQIMAPIRRTRDRVDSYLESWGVDVIPDHKEDCPYYTHPGQIPKKKSRQYQHKYQVLKREADAFEANGNQAPRATVDSPLYDDDPISRETSVQQAVMSGILEAPEGAVGPRSHETATIDSETGEPSPRRSRRKRTRQKHRLPPFPMKPDSLVTNLEERREQLENWLQMFLHIPINRNHHETAEFLEVSRYSFVNDLGGKHTEGFIKKQPGGLRNFVTCKQFCVRYLVPWGKRWLMVRDSFVAYMDPKTERIRLVMLMDWRFAVEAGAKETEDGIPTGLTIHNAQTDSDFPVRENSYAKWWGKIRKILSMPNLGGVQSGAVIVVMMKRPALQGIYWRLDQILLRKAQQGVKIFILIYKEVEQALGLNSMHTKRYLQGLHENIKVMRHPDHIAANAVFFWAHHEKLLIIDQLISFVGGVDLCLGRWDFSDHLLTDLGSVQFSETHAVNHDLQSGLRALIKAPLTLSPLGLEESEIVTPRDTDPVRLNANAEGRHNSIRQFTKIQIGEDVDQIDYVNTSGRVQPIAEETNEVVYTDKETGEVMVKVIRRTPSPNPPSERPQQLPAGVQNAGFRHSSPSPSRLAISSLSTPTGGATTSQGGTDISGGSGKRPTMVKIVQDTKGKKQVKRFISAIEKKSPVPQEILDKAGPAPSIFDKAAKQGMDLAEVASRYKEYVESGAVEKEKHRAATPPLGKRKTTGTNRLSRAVGNWKANRAKRKWKQMLNTDEMTLAYELDWLRLKEIQEDNDHDQRHDYAQGWRLEHKKGGSAGDNKKSDFIDRGVTPRMPWHDIHSVTFGAPARDVARHFIQRWNATKTEKLKDDHSYPFLLPKSYENLKVPRVFKSPNISEQVNVQMLRSMAGWSGLINYTDDSIQMAYASLIANSKHYIYIENQFFVSMIDTPDVRNEICKCICDRIIRAHKDKETFRVYILIPLLPGFEGDVGAPGGSALQAVLHWTYQSLSQGEHCLLNKLKPHVDDPFKYLSVCSLRTYDYLGRKLVGNRDSEVCLVFNDVIKEKSMMNGKPYQAGKFAKSLRMQCMKVFRAYPTDHVETFEEYKKWKSQMPLAEYSPQQAEEKLRDLRGVLVEFPMNFLSKAVLTPSFLSKEGLVSKDLFT</sequence>
<feature type="domain" description="PLD phosphodiesterase" evidence="9">
    <location>
        <begin position="460"/>
        <end position="487"/>
    </location>
</feature>
<dbReference type="SMART" id="SM00312">
    <property type="entry name" value="PX"/>
    <property type="match status" value="1"/>
</dbReference>
<keyword evidence="12" id="KW-1185">Reference proteome</keyword>
<dbReference type="Pfam" id="PF00614">
    <property type="entry name" value="PLDc"/>
    <property type="match status" value="1"/>
</dbReference>
<protein>
    <recommendedName>
        <fullName evidence="7">Phospholipase</fullName>
        <ecNumber evidence="7">3.1.4.4</ecNumber>
    </recommendedName>
</protein>
<dbReference type="PROSITE" id="PS50035">
    <property type="entry name" value="PLD"/>
    <property type="match status" value="1"/>
</dbReference>
<dbReference type="GO" id="GO:0006654">
    <property type="term" value="P:phosphatidic acid biosynthetic process"/>
    <property type="evidence" value="ECO:0007669"/>
    <property type="project" value="InterPro"/>
</dbReference>
<dbReference type="GO" id="GO:0035091">
    <property type="term" value="F:phosphatidylinositol binding"/>
    <property type="evidence" value="ECO:0007669"/>
    <property type="project" value="InterPro"/>
</dbReference>
<comment type="catalytic activity">
    <reaction evidence="1 7">
        <text>a 1,2-diacyl-sn-glycero-3-phosphocholine + H2O = a 1,2-diacyl-sn-glycero-3-phosphate + choline + H(+)</text>
        <dbReference type="Rhea" id="RHEA:14445"/>
        <dbReference type="ChEBI" id="CHEBI:15354"/>
        <dbReference type="ChEBI" id="CHEBI:15377"/>
        <dbReference type="ChEBI" id="CHEBI:15378"/>
        <dbReference type="ChEBI" id="CHEBI:57643"/>
        <dbReference type="ChEBI" id="CHEBI:58608"/>
        <dbReference type="EC" id="3.1.4.4"/>
    </reaction>
</comment>
<name>A0A2A2LJJ7_9BILA</name>
<evidence type="ECO:0000256" key="1">
    <source>
        <dbReference type="ARBA" id="ARBA00000798"/>
    </source>
</evidence>
<gene>
    <name evidence="11" type="ORF">WR25_15387</name>
</gene>
<dbReference type="GO" id="GO:0035556">
    <property type="term" value="P:intracellular signal transduction"/>
    <property type="evidence" value="ECO:0007669"/>
    <property type="project" value="InterPro"/>
</dbReference>
<dbReference type="PROSITE" id="PS50195">
    <property type="entry name" value="PX"/>
    <property type="match status" value="1"/>
</dbReference>
<evidence type="ECO:0000259" key="9">
    <source>
        <dbReference type="PROSITE" id="PS50035"/>
    </source>
</evidence>
<feature type="region of interest" description="Disordered" evidence="8">
    <location>
        <begin position="128"/>
        <end position="149"/>
    </location>
</feature>
<keyword evidence="6" id="KW-0443">Lipid metabolism</keyword>
<dbReference type="AlphaFoldDB" id="A0A2A2LJJ7"/>
<feature type="domain" description="PX" evidence="10">
    <location>
        <begin position="9"/>
        <end position="255"/>
    </location>
</feature>
<evidence type="ECO:0000256" key="6">
    <source>
        <dbReference type="ARBA" id="ARBA00023098"/>
    </source>
</evidence>
<dbReference type="EMBL" id="LIAE01006672">
    <property type="protein sequence ID" value="PAV86392.1"/>
    <property type="molecule type" value="Genomic_DNA"/>
</dbReference>